<evidence type="ECO:0000313" key="3">
    <source>
        <dbReference type="Proteomes" id="UP000799757"/>
    </source>
</evidence>
<gene>
    <name evidence="2" type="ORF">K505DRAFT_327521</name>
</gene>
<keyword evidence="3" id="KW-1185">Reference proteome</keyword>
<reference evidence="2" key="1">
    <citation type="journal article" date="2020" name="Stud. Mycol.">
        <title>101 Dothideomycetes genomes: a test case for predicting lifestyles and emergence of pathogens.</title>
        <authorList>
            <person name="Haridas S."/>
            <person name="Albert R."/>
            <person name="Binder M."/>
            <person name="Bloem J."/>
            <person name="Labutti K."/>
            <person name="Salamov A."/>
            <person name="Andreopoulos B."/>
            <person name="Baker S."/>
            <person name="Barry K."/>
            <person name="Bills G."/>
            <person name="Bluhm B."/>
            <person name="Cannon C."/>
            <person name="Castanera R."/>
            <person name="Culley D."/>
            <person name="Daum C."/>
            <person name="Ezra D."/>
            <person name="Gonzalez J."/>
            <person name="Henrissat B."/>
            <person name="Kuo A."/>
            <person name="Liang C."/>
            <person name="Lipzen A."/>
            <person name="Lutzoni F."/>
            <person name="Magnuson J."/>
            <person name="Mondo S."/>
            <person name="Nolan M."/>
            <person name="Ohm R."/>
            <person name="Pangilinan J."/>
            <person name="Park H.-J."/>
            <person name="Ramirez L."/>
            <person name="Alfaro M."/>
            <person name="Sun H."/>
            <person name="Tritt A."/>
            <person name="Yoshinaga Y."/>
            <person name="Zwiers L.-H."/>
            <person name="Turgeon B."/>
            <person name="Goodwin S."/>
            <person name="Spatafora J."/>
            <person name="Crous P."/>
            <person name="Grigoriev I."/>
        </authorList>
    </citation>
    <scope>NUCLEOTIDE SEQUENCE</scope>
    <source>
        <strain evidence="2">CBS 109.77</strain>
    </source>
</reference>
<evidence type="ECO:0000256" key="1">
    <source>
        <dbReference type="SAM" id="MobiDB-lite"/>
    </source>
</evidence>
<feature type="non-terminal residue" evidence="2">
    <location>
        <position position="199"/>
    </location>
</feature>
<proteinExistence type="predicted"/>
<evidence type="ECO:0000313" key="2">
    <source>
        <dbReference type="EMBL" id="KAF2790510.1"/>
    </source>
</evidence>
<dbReference type="Proteomes" id="UP000799757">
    <property type="component" value="Unassembled WGS sequence"/>
</dbReference>
<accession>A0A6A6X1Y2</accession>
<name>A0A6A6X1Y2_9PLEO</name>
<organism evidence="2 3">
    <name type="scientific">Melanomma pulvis-pyrius CBS 109.77</name>
    <dbReference type="NCBI Taxonomy" id="1314802"/>
    <lineage>
        <taxon>Eukaryota</taxon>
        <taxon>Fungi</taxon>
        <taxon>Dikarya</taxon>
        <taxon>Ascomycota</taxon>
        <taxon>Pezizomycotina</taxon>
        <taxon>Dothideomycetes</taxon>
        <taxon>Pleosporomycetidae</taxon>
        <taxon>Pleosporales</taxon>
        <taxon>Melanommataceae</taxon>
        <taxon>Melanomma</taxon>
    </lineage>
</organism>
<feature type="region of interest" description="Disordered" evidence="1">
    <location>
        <begin position="62"/>
        <end position="114"/>
    </location>
</feature>
<sequence length="199" mass="22712">MQNKPQAYQRNRSSETGHAALASACKHGSLGFQRPPSASSHLPQVRLRKALRFQITTDPSAQPLAHFLIPPRPPRSHPSISRRTSAPRIPSISPRTPSHPIAQTKQALRPPPATHLVHRDKMWRIDCMIRQEREMGGQPCEETGIMIRRSAGANPAVRLWRRPSWIKGGAPMWRFNWRTRVKRHDERRARRGCTDVMSI</sequence>
<feature type="compositionally biased region" description="Low complexity" evidence="1">
    <location>
        <begin position="77"/>
        <end position="101"/>
    </location>
</feature>
<dbReference type="EMBL" id="MU002069">
    <property type="protein sequence ID" value="KAF2790510.1"/>
    <property type="molecule type" value="Genomic_DNA"/>
</dbReference>
<dbReference type="AlphaFoldDB" id="A0A6A6X1Y2"/>
<protein>
    <submittedName>
        <fullName evidence="2">Uncharacterized protein</fullName>
    </submittedName>
</protein>